<dbReference type="InterPro" id="IPR000524">
    <property type="entry name" value="Tscrpt_reg_HTH_GntR"/>
</dbReference>
<dbReference type="EMBL" id="LT607754">
    <property type="protein sequence ID" value="SCG40240.1"/>
    <property type="molecule type" value="Genomic_DNA"/>
</dbReference>
<keyword evidence="6" id="KW-1185">Reference proteome</keyword>
<organism evidence="5 6">
    <name type="scientific">Micromonospora inositola</name>
    <dbReference type="NCBI Taxonomy" id="47865"/>
    <lineage>
        <taxon>Bacteria</taxon>
        <taxon>Bacillati</taxon>
        <taxon>Actinomycetota</taxon>
        <taxon>Actinomycetes</taxon>
        <taxon>Micromonosporales</taxon>
        <taxon>Micromonosporaceae</taxon>
        <taxon>Micromonospora</taxon>
    </lineage>
</organism>
<feature type="domain" description="HTH gntR-type" evidence="4">
    <location>
        <begin position="15"/>
        <end position="83"/>
    </location>
</feature>
<dbReference type="SMART" id="SM00345">
    <property type="entry name" value="HTH_GNTR"/>
    <property type="match status" value="1"/>
</dbReference>
<protein>
    <submittedName>
        <fullName evidence="5">DNA-binding transcriptional regulator YhcF, GntR family</fullName>
    </submittedName>
</protein>
<dbReference type="CDD" id="cd07377">
    <property type="entry name" value="WHTH_GntR"/>
    <property type="match status" value="1"/>
</dbReference>
<dbReference type="PANTHER" id="PTHR38445:SF9">
    <property type="entry name" value="HTH-TYPE TRANSCRIPTIONAL REPRESSOR YTRA"/>
    <property type="match status" value="1"/>
</dbReference>
<dbReference type="InterPro" id="IPR036390">
    <property type="entry name" value="WH_DNA-bd_sf"/>
</dbReference>
<dbReference type="GO" id="GO:0003677">
    <property type="term" value="F:DNA binding"/>
    <property type="evidence" value="ECO:0007669"/>
    <property type="project" value="UniProtKB-KW"/>
</dbReference>
<dbReference type="AlphaFoldDB" id="A0A1C5H2J7"/>
<dbReference type="OrthoDB" id="4307011at2"/>
<dbReference type="PANTHER" id="PTHR38445">
    <property type="entry name" value="HTH-TYPE TRANSCRIPTIONAL REPRESSOR YTRA"/>
    <property type="match status" value="1"/>
</dbReference>
<dbReference type="PROSITE" id="PS50949">
    <property type="entry name" value="HTH_GNTR"/>
    <property type="match status" value="1"/>
</dbReference>
<dbReference type="SUPFAM" id="SSF46785">
    <property type="entry name" value="Winged helix' DNA-binding domain"/>
    <property type="match status" value="1"/>
</dbReference>
<evidence type="ECO:0000313" key="6">
    <source>
        <dbReference type="Proteomes" id="UP000198221"/>
    </source>
</evidence>
<keyword evidence="3" id="KW-0804">Transcription</keyword>
<dbReference type="Pfam" id="PF00392">
    <property type="entry name" value="GntR"/>
    <property type="match status" value="1"/>
</dbReference>
<evidence type="ECO:0000256" key="1">
    <source>
        <dbReference type="ARBA" id="ARBA00023015"/>
    </source>
</evidence>
<proteinExistence type="predicted"/>
<evidence type="ECO:0000313" key="5">
    <source>
        <dbReference type="EMBL" id="SCG40240.1"/>
    </source>
</evidence>
<name>A0A1C5H2J7_9ACTN</name>
<evidence type="ECO:0000256" key="3">
    <source>
        <dbReference type="ARBA" id="ARBA00023163"/>
    </source>
</evidence>
<dbReference type="GO" id="GO:0003700">
    <property type="term" value="F:DNA-binding transcription factor activity"/>
    <property type="evidence" value="ECO:0007669"/>
    <property type="project" value="InterPro"/>
</dbReference>
<sequence length="128" mass="13854">MSGPPTLRVDTDDPTPPYEQLRRQLVDLIHAGVLHPGDRLPPLRQLAGDLGLAVGTVARTYRELETAGLVRSRRGGGTRVADGAAVPADERHRALDRHAAAYLRQARLLGADREAALDALRRAWPAEG</sequence>
<evidence type="ECO:0000256" key="2">
    <source>
        <dbReference type="ARBA" id="ARBA00023125"/>
    </source>
</evidence>
<reference evidence="6" key="1">
    <citation type="submission" date="2016-06" db="EMBL/GenBank/DDBJ databases">
        <authorList>
            <person name="Varghese N."/>
            <person name="Submissions Spin"/>
        </authorList>
    </citation>
    <scope>NUCLEOTIDE SEQUENCE [LARGE SCALE GENOMIC DNA]</scope>
    <source>
        <strain evidence="6">DSM 43819</strain>
    </source>
</reference>
<evidence type="ECO:0000259" key="4">
    <source>
        <dbReference type="PROSITE" id="PS50949"/>
    </source>
</evidence>
<dbReference type="InterPro" id="IPR036388">
    <property type="entry name" value="WH-like_DNA-bd_sf"/>
</dbReference>
<keyword evidence="2 5" id="KW-0238">DNA-binding</keyword>
<keyword evidence="1" id="KW-0805">Transcription regulation</keyword>
<dbReference type="Gene3D" id="1.10.10.10">
    <property type="entry name" value="Winged helix-like DNA-binding domain superfamily/Winged helix DNA-binding domain"/>
    <property type="match status" value="1"/>
</dbReference>
<dbReference type="Proteomes" id="UP000198221">
    <property type="component" value="Chromosome I"/>
</dbReference>
<accession>A0A1C5H2J7</accession>
<gene>
    <name evidence="5" type="ORF">GA0070613_0740</name>
</gene>
<dbReference type="RefSeq" id="WP_089010985.1">
    <property type="nucleotide sequence ID" value="NZ_LT607754.1"/>
</dbReference>